<dbReference type="InterPro" id="IPR007138">
    <property type="entry name" value="ABM_dom"/>
</dbReference>
<evidence type="ECO:0000313" key="3">
    <source>
        <dbReference type="Proteomes" id="UP001201262"/>
    </source>
</evidence>
<evidence type="ECO:0000259" key="1">
    <source>
        <dbReference type="Pfam" id="PF03992"/>
    </source>
</evidence>
<dbReference type="Proteomes" id="UP001201262">
    <property type="component" value="Unassembled WGS sequence"/>
</dbReference>
<proteinExistence type="predicted"/>
<gene>
    <name evidence="2" type="ORF">BGW36DRAFT_361003</name>
</gene>
<dbReference type="EMBL" id="JAJTJA010000008">
    <property type="protein sequence ID" value="KAH8695300.1"/>
    <property type="molecule type" value="Genomic_DNA"/>
</dbReference>
<dbReference type="InterPro" id="IPR011008">
    <property type="entry name" value="Dimeric_a/b-barrel"/>
</dbReference>
<keyword evidence="3" id="KW-1185">Reference proteome</keyword>
<name>A0AAD4KT09_9EURO</name>
<dbReference type="RefSeq" id="XP_046070442.1">
    <property type="nucleotide sequence ID" value="XM_046214235.1"/>
</dbReference>
<reference evidence="2" key="1">
    <citation type="submission" date="2021-12" db="EMBL/GenBank/DDBJ databases">
        <title>Convergent genome expansion in fungi linked to evolution of root-endophyte symbiosis.</title>
        <authorList>
            <consortium name="DOE Joint Genome Institute"/>
            <person name="Ke Y.-H."/>
            <person name="Bonito G."/>
            <person name="Liao H.-L."/>
            <person name="Looney B."/>
            <person name="Rojas-Flechas A."/>
            <person name="Nash J."/>
            <person name="Hameed K."/>
            <person name="Schadt C."/>
            <person name="Martin F."/>
            <person name="Crous P.W."/>
            <person name="Miettinen O."/>
            <person name="Magnuson J.K."/>
            <person name="Labbe J."/>
            <person name="Jacobson D."/>
            <person name="Doktycz M.J."/>
            <person name="Veneault-Fourrey C."/>
            <person name="Kuo A."/>
            <person name="Mondo S."/>
            <person name="Calhoun S."/>
            <person name="Riley R."/>
            <person name="Ohm R."/>
            <person name="LaButti K."/>
            <person name="Andreopoulos B."/>
            <person name="Pangilinan J."/>
            <person name="Nolan M."/>
            <person name="Tritt A."/>
            <person name="Clum A."/>
            <person name="Lipzen A."/>
            <person name="Daum C."/>
            <person name="Barry K."/>
            <person name="Grigoriev I.V."/>
            <person name="Vilgalys R."/>
        </authorList>
    </citation>
    <scope>NUCLEOTIDE SEQUENCE</scope>
    <source>
        <strain evidence="2">PMI_201</strain>
    </source>
</reference>
<comment type="caution">
    <text evidence="2">The sequence shown here is derived from an EMBL/GenBank/DDBJ whole genome shotgun (WGS) entry which is preliminary data.</text>
</comment>
<protein>
    <recommendedName>
        <fullName evidence="1">ABM domain-containing protein</fullName>
    </recommendedName>
</protein>
<organism evidence="2 3">
    <name type="scientific">Talaromyces proteolyticus</name>
    <dbReference type="NCBI Taxonomy" id="1131652"/>
    <lineage>
        <taxon>Eukaryota</taxon>
        <taxon>Fungi</taxon>
        <taxon>Dikarya</taxon>
        <taxon>Ascomycota</taxon>
        <taxon>Pezizomycotina</taxon>
        <taxon>Eurotiomycetes</taxon>
        <taxon>Eurotiomycetidae</taxon>
        <taxon>Eurotiales</taxon>
        <taxon>Trichocomaceae</taxon>
        <taxon>Talaromyces</taxon>
        <taxon>Talaromyces sect. Bacilispori</taxon>
    </lineage>
</organism>
<dbReference type="SUPFAM" id="SSF54909">
    <property type="entry name" value="Dimeric alpha+beta barrel"/>
    <property type="match status" value="1"/>
</dbReference>
<feature type="domain" description="ABM" evidence="1">
    <location>
        <begin position="10"/>
        <end position="64"/>
    </location>
</feature>
<accession>A0AAD4KT09</accession>
<sequence>MSASSDFHGISLHVTVTIAPENVPKFLEAFKPAYESVIAEPECTFFEVYQSPDQPGVLSWVENWSKPVEWLVQNQLTKDYYKDYLSTTEPMFLKPREFKVVKRLGVPFTMTKKNNGGIRDN</sequence>
<dbReference type="GeneID" id="70244522"/>
<dbReference type="Pfam" id="PF03992">
    <property type="entry name" value="ABM"/>
    <property type="match status" value="1"/>
</dbReference>
<evidence type="ECO:0000313" key="2">
    <source>
        <dbReference type="EMBL" id="KAH8695300.1"/>
    </source>
</evidence>
<dbReference type="AlphaFoldDB" id="A0AAD4KT09"/>
<dbReference type="Gene3D" id="3.30.70.100">
    <property type="match status" value="1"/>
</dbReference>